<accession>A0A1Y2A026</accession>
<evidence type="ECO:0000259" key="1">
    <source>
        <dbReference type="PROSITE" id="PS51159"/>
    </source>
</evidence>
<dbReference type="AlphaFoldDB" id="A0A1Y2A026"/>
<dbReference type="PROSITE" id="PS51159">
    <property type="entry name" value="CBM21"/>
    <property type="match status" value="1"/>
</dbReference>
<feature type="domain" description="CBM21" evidence="1">
    <location>
        <begin position="429"/>
        <end position="622"/>
    </location>
</feature>
<dbReference type="GO" id="GO:0008157">
    <property type="term" value="F:protein phosphatase 1 binding"/>
    <property type="evidence" value="ECO:0007669"/>
    <property type="project" value="TreeGrafter"/>
</dbReference>
<dbReference type="InterPro" id="IPR050782">
    <property type="entry name" value="PP1_regulatory_subunit_3"/>
</dbReference>
<name>A0A1Y2A026_9FUNG</name>
<reference evidence="2 3" key="1">
    <citation type="submission" date="2016-08" db="EMBL/GenBank/DDBJ databases">
        <title>A Parts List for Fungal Cellulosomes Revealed by Comparative Genomics.</title>
        <authorList>
            <consortium name="DOE Joint Genome Institute"/>
            <person name="Haitjema C.H."/>
            <person name="Gilmore S.P."/>
            <person name="Henske J.K."/>
            <person name="Solomon K.V."/>
            <person name="De Groot R."/>
            <person name="Kuo A."/>
            <person name="Mondo S.J."/>
            <person name="Salamov A.A."/>
            <person name="Labutti K."/>
            <person name="Zhao Z."/>
            <person name="Chiniquy J."/>
            <person name="Barry K."/>
            <person name="Brewer H.M."/>
            <person name="Purvine S.O."/>
            <person name="Wright A.T."/>
            <person name="Boxma B."/>
            <person name="Van Alen T."/>
            <person name="Hackstein J.H."/>
            <person name="Baker S.E."/>
            <person name="Grigoriev I.V."/>
            <person name="O'Malley M.A."/>
        </authorList>
    </citation>
    <scope>NUCLEOTIDE SEQUENCE [LARGE SCALE GENOMIC DNA]</scope>
    <source>
        <strain evidence="2 3">G1</strain>
    </source>
</reference>
<keyword evidence="3" id="KW-1185">Reference proteome</keyword>
<evidence type="ECO:0000313" key="3">
    <source>
        <dbReference type="Proteomes" id="UP000193920"/>
    </source>
</evidence>
<dbReference type="OrthoDB" id="1881at2759"/>
<protein>
    <recommendedName>
        <fullName evidence="1">CBM21 domain-containing protein</fullName>
    </recommendedName>
</protein>
<dbReference type="Proteomes" id="UP000193920">
    <property type="component" value="Unassembled WGS sequence"/>
</dbReference>
<dbReference type="InterPro" id="IPR005036">
    <property type="entry name" value="CBM21_dom"/>
</dbReference>
<dbReference type="PANTHER" id="PTHR12307:SF36">
    <property type="entry name" value="GLYCOGEN-BINDING SUBUNIT 76A"/>
    <property type="match status" value="1"/>
</dbReference>
<dbReference type="GO" id="GO:2001069">
    <property type="term" value="F:glycogen binding"/>
    <property type="evidence" value="ECO:0007669"/>
    <property type="project" value="TreeGrafter"/>
</dbReference>
<dbReference type="GO" id="GO:0000164">
    <property type="term" value="C:protein phosphatase type 1 complex"/>
    <property type="evidence" value="ECO:0007669"/>
    <property type="project" value="TreeGrafter"/>
</dbReference>
<dbReference type="EMBL" id="MCOG01000337">
    <property type="protein sequence ID" value="ORY15780.1"/>
    <property type="molecule type" value="Genomic_DNA"/>
</dbReference>
<dbReference type="Pfam" id="PF03370">
    <property type="entry name" value="CBM_21"/>
    <property type="match status" value="1"/>
</dbReference>
<gene>
    <name evidence="2" type="ORF">LY90DRAFT_517842</name>
</gene>
<proteinExistence type="predicted"/>
<dbReference type="Gene3D" id="2.60.40.2440">
    <property type="entry name" value="Carbohydrate binding type-21 domain"/>
    <property type="match status" value="1"/>
</dbReference>
<organism evidence="2 3">
    <name type="scientific">Neocallimastix californiae</name>
    <dbReference type="NCBI Taxonomy" id="1754190"/>
    <lineage>
        <taxon>Eukaryota</taxon>
        <taxon>Fungi</taxon>
        <taxon>Fungi incertae sedis</taxon>
        <taxon>Chytridiomycota</taxon>
        <taxon>Chytridiomycota incertae sedis</taxon>
        <taxon>Neocallimastigomycetes</taxon>
        <taxon>Neocallimastigales</taxon>
        <taxon>Neocallimastigaceae</taxon>
        <taxon>Neocallimastix</taxon>
    </lineage>
</organism>
<comment type="caution">
    <text evidence="2">The sequence shown here is derived from an EMBL/GenBank/DDBJ whole genome shotgun (WGS) entry which is preliminary data.</text>
</comment>
<dbReference type="InterPro" id="IPR038175">
    <property type="entry name" value="CBM21_dom_sf"/>
</dbReference>
<evidence type="ECO:0000313" key="2">
    <source>
        <dbReference type="EMBL" id="ORY15780.1"/>
    </source>
</evidence>
<sequence>MSSPKYMDIKVNSFNCESPNHTPTKSYFASAYQVLSSSPNALNKMNLNSYAISQVKKNNPLVKLMDSDTVQNTYSNTNKNAKVCANKDEINIVKNINNNTNIKDVLNNINIMNKNFNFNNESALQEKIINAKCNINKNSVDNSFIDIKSIKDSTNSTVNNGNNQDSSDFFSKKSIKGLFENKTSDKNLSQLSYQLSKTSLNYANKNEINKDEKGEIKLNFNKPLETEAIADIVFKKQEVHEVEKMHGNAKSNEKVELQKSLYSCQLSLSPKEKIIESSLNNASMNINISGKKSSLTKEDFESTKVIKENARKMLLANGPHKPVTARKSRSVKFSGENEECPFRKFEAPVSVTTSPIFLVNSTIKPFLETRCNLTTFSEFKQRMIIKKPILIEKAGLLIEESEKTNGHLANFIKNADVKKEHGVFKSRPSHVTYGPSASYSLFSNMEKDKIRVVIQVQNLAYQKEIYVRYTFNNWLTSKDVQATYLNSLNVTSYISKKFHESTSINSNASSQERNSTGIDDSESKVISKSVDRFVADIEIPSYIMDFMNYDNNFFNHNGHFNTTSGEFEDDLFLKDRRRYSQSLGEEWDNDIINKCTLKFAAFYRVNDQEYWENNNNLNYTIDISRVLYIPTKKVYVRSRTPEIIKSRMVNFTNAFYNEVKSEKEFELKSILKTEDRGNVNHSKLQNQEKADRQSKIESKILAKCELREKCIRETIQKELSGSTFFKQMGINPTILNTIINSNRVSTRNNIIKMIMYYQRKAGITNPIIPIEKETSIKVEGK</sequence>
<dbReference type="PANTHER" id="PTHR12307">
    <property type="entry name" value="PROTEIN PHOSPHATASE 1 REGULATORY SUBUNIT"/>
    <property type="match status" value="1"/>
</dbReference>
<dbReference type="GO" id="GO:0005979">
    <property type="term" value="P:regulation of glycogen biosynthetic process"/>
    <property type="evidence" value="ECO:0007669"/>
    <property type="project" value="TreeGrafter"/>
</dbReference>